<evidence type="ECO:0000256" key="7">
    <source>
        <dbReference type="ARBA" id="ARBA00022984"/>
    </source>
</evidence>
<feature type="region of interest" description="Disordered" evidence="11">
    <location>
        <begin position="791"/>
        <end position="814"/>
    </location>
</feature>
<feature type="domain" description="Penicillin-binding protein dimerisation" evidence="14">
    <location>
        <begin position="64"/>
        <end position="345"/>
    </location>
</feature>
<keyword evidence="16" id="KW-1185">Reference proteome</keyword>
<evidence type="ECO:0000256" key="4">
    <source>
        <dbReference type="ARBA" id="ARBA00022475"/>
    </source>
</evidence>
<comment type="subcellular location">
    <subcellularLocation>
        <location evidence="2">Cell membrane</location>
    </subcellularLocation>
    <subcellularLocation>
        <location evidence="1">Membrane</location>
        <topology evidence="1">Single-pass membrane protein</topology>
    </subcellularLocation>
</comment>
<evidence type="ECO:0000259" key="13">
    <source>
        <dbReference type="Pfam" id="PF00905"/>
    </source>
</evidence>
<keyword evidence="8 12" id="KW-1133">Transmembrane helix</keyword>
<keyword evidence="10" id="KW-0961">Cell wall biogenesis/degradation</keyword>
<organism evidence="15 16">
    <name type="scientific">Enterocloster alcoholdehydrogenati</name>
    <dbReference type="NCBI Taxonomy" id="2547410"/>
    <lineage>
        <taxon>Bacteria</taxon>
        <taxon>Bacillati</taxon>
        <taxon>Bacillota</taxon>
        <taxon>Clostridia</taxon>
        <taxon>Lachnospirales</taxon>
        <taxon>Lachnospiraceae</taxon>
        <taxon>Enterocloster</taxon>
    </lineage>
</organism>
<proteinExistence type="inferred from homology"/>
<dbReference type="Pfam" id="PF03717">
    <property type="entry name" value="PBP_dimer"/>
    <property type="match status" value="1"/>
</dbReference>
<evidence type="ECO:0000313" key="15">
    <source>
        <dbReference type="EMBL" id="GAA6268704.1"/>
    </source>
</evidence>
<evidence type="ECO:0000256" key="10">
    <source>
        <dbReference type="ARBA" id="ARBA00023316"/>
    </source>
</evidence>
<evidence type="ECO:0000256" key="6">
    <source>
        <dbReference type="ARBA" id="ARBA00022960"/>
    </source>
</evidence>
<dbReference type="InterPro" id="IPR012338">
    <property type="entry name" value="Beta-lactam/transpept-like"/>
</dbReference>
<accession>A0ABQ0AXE5</accession>
<dbReference type="InterPro" id="IPR036138">
    <property type="entry name" value="PBP_dimer_sf"/>
</dbReference>
<dbReference type="PANTHER" id="PTHR30627">
    <property type="entry name" value="PEPTIDOGLYCAN D,D-TRANSPEPTIDASE"/>
    <property type="match status" value="1"/>
</dbReference>
<keyword evidence="5 12" id="KW-0812">Transmembrane</keyword>
<dbReference type="EMBL" id="BAABXL010000001">
    <property type="protein sequence ID" value="GAA6268704.1"/>
    <property type="molecule type" value="Genomic_DNA"/>
</dbReference>
<dbReference type="SUPFAM" id="SSF56519">
    <property type="entry name" value="Penicillin binding protein dimerisation domain"/>
    <property type="match status" value="1"/>
</dbReference>
<comment type="caution">
    <text evidence="15">The sequence shown here is derived from an EMBL/GenBank/DDBJ whole genome shotgun (WGS) entry which is preliminary data.</text>
</comment>
<evidence type="ECO:0000259" key="14">
    <source>
        <dbReference type="Pfam" id="PF03717"/>
    </source>
</evidence>
<evidence type="ECO:0000256" key="12">
    <source>
        <dbReference type="SAM" id="Phobius"/>
    </source>
</evidence>
<dbReference type="PANTHER" id="PTHR30627:SF2">
    <property type="entry name" value="PEPTIDOGLYCAN D,D-TRANSPEPTIDASE MRDA"/>
    <property type="match status" value="1"/>
</dbReference>
<evidence type="ECO:0000256" key="11">
    <source>
        <dbReference type="SAM" id="MobiDB-lite"/>
    </source>
</evidence>
<evidence type="ECO:0000256" key="2">
    <source>
        <dbReference type="ARBA" id="ARBA00004236"/>
    </source>
</evidence>
<keyword evidence="7" id="KW-0573">Peptidoglycan synthesis</keyword>
<protein>
    <recommendedName>
        <fullName evidence="17">Penicillin-binding protein 2</fullName>
    </recommendedName>
</protein>
<dbReference type="Gene3D" id="3.40.710.10">
    <property type="entry name" value="DD-peptidase/beta-lactamase superfamily"/>
    <property type="match status" value="1"/>
</dbReference>
<dbReference type="InterPro" id="IPR005311">
    <property type="entry name" value="PBP_dimer"/>
</dbReference>
<evidence type="ECO:0008006" key="17">
    <source>
        <dbReference type="Google" id="ProtNLM"/>
    </source>
</evidence>
<dbReference type="InterPro" id="IPR050515">
    <property type="entry name" value="Beta-lactam/transpept"/>
</dbReference>
<name>A0ABQ0AXE5_9FIRM</name>
<evidence type="ECO:0000256" key="3">
    <source>
        <dbReference type="ARBA" id="ARBA00007171"/>
    </source>
</evidence>
<feature type="transmembrane region" description="Helical" evidence="12">
    <location>
        <begin position="21"/>
        <end position="40"/>
    </location>
</feature>
<feature type="compositionally biased region" description="Basic and acidic residues" evidence="11">
    <location>
        <begin position="796"/>
        <end position="807"/>
    </location>
</feature>
<dbReference type="InterPro" id="IPR001460">
    <property type="entry name" value="PCN-bd_Tpept"/>
</dbReference>
<reference evidence="15 16" key="1">
    <citation type="submission" date="2024-04" db="EMBL/GenBank/DDBJ databases">
        <title>Defined microbial consortia suppress multidrug-resistant proinflammatory Enterobacteriaceae via ecological control.</title>
        <authorList>
            <person name="Furuichi M."/>
            <person name="Kawaguchi T."/>
            <person name="Pust M."/>
            <person name="Yasuma K."/>
            <person name="Plichta D."/>
            <person name="Hasegawa N."/>
            <person name="Ohya T."/>
            <person name="Bhattarai S."/>
            <person name="Sasajima S."/>
            <person name="Aoto Y."/>
            <person name="Tuganbaev T."/>
            <person name="Yaginuma M."/>
            <person name="Ueda M."/>
            <person name="Okahashi N."/>
            <person name="Amafuji K."/>
            <person name="Kiridooshi Y."/>
            <person name="Sugita K."/>
            <person name="Strazar M."/>
            <person name="Skelly A."/>
            <person name="Suda W."/>
            <person name="Hattori M."/>
            <person name="Nakamoto N."/>
            <person name="Caballero S."/>
            <person name="Norman J."/>
            <person name="Olle B."/>
            <person name="Tanoue T."/>
            <person name="Arita M."/>
            <person name="Bucci V."/>
            <person name="Atarashi K."/>
            <person name="Xavier R."/>
            <person name="Honda K."/>
        </authorList>
    </citation>
    <scope>NUCLEOTIDE SEQUENCE [LARGE SCALE GENOMIC DNA]</scope>
    <source>
        <strain evidence="16">f13</strain>
    </source>
</reference>
<sequence length="977" mass="108357">MFDELREVVKEFLKRLCSSRLFALAVIFTIMYAGLISKLFNLQIIQGNDYQESYMQRTEKTVTTPGTRGNIYDRNGKLLAYNELSYSVTLQDLGDYPKPADRNAMIYRLVSILERRGEKVEGKLEIAMDENGQMYFTTSSNAAKKRFLLNFYGISAEKLDDASGRYRSDITAREAFELKKSSGRDGYNLNEMKDENGNPLELSDQTALDMINIIYTMKLTEFQKYETTTVATNVSQETMTEINENAADLKGVSVEESYIRVYNDSLYFAPIIGYTGKVQEDQVDSLNEQWREEENQKGNSKTNEDEKYDLNDVVGRIGIEKSMELDLQGEKGYTKMYVDNMGRPREIIEQQDARAGNDVYLTIDRDLQIATYKLMEQQLAGIITKFLVNEDVDPASVKDGSKKPIPVKNAYYQLINNNVLSLEAMSAPDASAVEKQIYSTYTSSRDRILTDIKNELLSSHASAMNDLPEDMKSYMNYIYSFLASEDTGIVKRDKIDTGSQEYLAWKEGTISLRDYIYSGIAGSWVDTTKLDSSSKYSNADDIYNQLVDYIISSLEDDGSFTKRMFRYLINDNVITGSQLCLALFDQGVLEPDPAAQAALAGGDSVYTFNFIKKKISNLELTPAQLALDPCTAGCVVTDVRTGEVLALVSYPSYDNNKMSGSVDANYFAKLQNDMSNPLYNNATQAIKAPGSTFKPITAVAALEEGVISLSDTIECTGVYELANPPISCWIAPGRHGVEDIVAGIQNSCNVVFAELGHRLSLTEDGTYSPEKGLAAIRKYASMFGLDHTSGIELPETEPHLTTEDPERSAMGQGTNSYSNVQLSRYIAAVANRGTVFELSLLDKLTDSDGNLIEDYTPKVSSQIDAKTSTWDAVQSGIRRVITDGSAKKTFADYPVEVAGKTGTAQEDRSRANHAFFVSFAPYSNPEIAVTVNIPYGYAGTNAAALGKQVYEYYYGYTSFEQIMGSGASSVSGESSGD</sequence>
<evidence type="ECO:0000256" key="1">
    <source>
        <dbReference type="ARBA" id="ARBA00004167"/>
    </source>
</evidence>
<keyword evidence="4" id="KW-1003">Cell membrane</keyword>
<dbReference type="Pfam" id="PF00905">
    <property type="entry name" value="Transpeptidase"/>
    <property type="match status" value="1"/>
</dbReference>
<comment type="similarity">
    <text evidence="3">Belongs to the transpeptidase family.</text>
</comment>
<dbReference type="RefSeq" id="WP_390469713.1">
    <property type="nucleotide sequence ID" value="NZ_BAABXL010000001.1"/>
</dbReference>
<evidence type="ECO:0000256" key="5">
    <source>
        <dbReference type="ARBA" id="ARBA00022692"/>
    </source>
</evidence>
<dbReference type="Gene3D" id="3.90.1310.10">
    <property type="entry name" value="Penicillin-binding protein 2a (Domain 2)"/>
    <property type="match status" value="2"/>
</dbReference>
<gene>
    <name evidence="15" type="ORF">F130042H8_17640</name>
</gene>
<keyword evidence="9 12" id="KW-0472">Membrane</keyword>
<feature type="domain" description="Penicillin-binding protein transpeptidase" evidence="13">
    <location>
        <begin position="633"/>
        <end position="950"/>
    </location>
</feature>
<dbReference type="Proteomes" id="UP001600894">
    <property type="component" value="Unassembled WGS sequence"/>
</dbReference>
<keyword evidence="6" id="KW-0133">Cell shape</keyword>
<evidence type="ECO:0000313" key="16">
    <source>
        <dbReference type="Proteomes" id="UP001600894"/>
    </source>
</evidence>
<evidence type="ECO:0000256" key="8">
    <source>
        <dbReference type="ARBA" id="ARBA00022989"/>
    </source>
</evidence>
<dbReference type="SUPFAM" id="SSF56601">
    <property type="entry name" value="beta-lactamase/transpeptidase-like"/>
    <property type="match status" value="1"/>
</dbReference>
<evidence type="ECO:0000256" key="9">
    <source>
        <dbReference type="ARBA" id="ARBA00023136"/>
    </source>
</evidence>